<keyword evidence="5" id="KW-1185">Reference proteome</keyword>
<evidence type="ECO:0000256" key="1">
    <source>
        <dbReference type="ARBA" id="ARBA00022729"/>
    </source>
</evidence>
<protein>
    <submittedName>
        <fullName evidence="4">Transporter substrate-binding domain-containing protein</fullName>
    </submittedName>
</protein>
<evidence type="ECO:0000313" key="4">
    <source>
        <dbReference type="EMBL" id="MYM68364.1"/>
    </source>
</evidence>
<dbReference type="PANTHER" id="PTHR35936">
    <property type="entry name" value="MEMBRANE-BOUND LYTIC MUREIN TRANSGLYCOSYLASE F"/>
    <property type="match status" value="1"/>
</dbReference>
<dbReference type="PANTHER" id="PTHR35936:SF35">
    <property type="entry name" value="L-CYSTINE-BINDING PROTEIN TCYJ"/>
    <property type="match status" value="1"/>
</dbReference>
<feature type="signal peptide" evidence="2">
    <location>
        <begin position="1"/>
        <end position="26"/>
    </location>
</feature>
<dbReference type="Gene3D" id="3.40.190.10">
    <property type="entry name" value="Periplasmic binding protein-like II"/>
    <property type="match status" value="2"/>
</dbReference>
<dbReference type="SUPFAM" id="SSF53850">
    <property type="entry name" value="Periplasmic binding protein-like II"/>
    <property type="match status" value="1"/>
</dbReference>
<evidence type="ECO:0000256" key="2">
    <source>
        <dbReference type="SAM" id="SignalP"/>
    </source>
</evidence>
<organism evidence="4 5">
    <name type="scientific">Duganella rivi</name>
    <dbReference type="NCBI Taxonomy" id="2666083"/>
    <lineage>
        <taxon>Bacteria</taxon>
        <taxon>Pseudomonadati</taxon>
        <taxon>Pseudomonadota</taxon>
        <taxon>Betaproteobacteria</taxon>
        <taxon>Burkholderiales</taxon>
        <taxon>Oxalobacteraceae</taxon>
        <taxon>Telluria group</taxon>
        <taxon>Duganella</taxon>
    </lineage>
</organism>
<accession>A0A7X4KCH5</accession>
<evidence type="ECO:0000259" key="3">
    <source>
        <dbReference type="Pfam" id="PF00497"/>
    </source>
</evidence>
<reference evidence="4 5" key="1">
    <citation type="submission" date="2019-12" db="EMBL/GenBank/DDBJ databases">
        <title>Novel species isolated from a subtropical stream in China.</title>
        <authorList>
            <person name="Lu H."/>
        </authorList>
    </citation>
    <scope>NUCLEOTIDE SEQUENCE [LARGE SCALE GENOMIC DNA]</scope>
    <source>
        <strain evidence="4 5">FT55W</strain>
    </source>
</reference>
<feature type="chain" id="PRO_5030978273" evidence="2">
    <location>
        <begin position="27"/>
        <end position="277"/>
    </location>
</feature>
<comment type="caution">
    <text evidence="4">The sequence shown here is derived from an EMBL/GenBank/DDBJ whole genome shotgun (WGS) entry which is preliminary data.</text>
</comment>
<keyword evidence="1 2" id="KW-0732">Signal</keyword>
<name>A0A7X4KCH5_9BURK</name>
<gene>
    <name evidence="4" type="ORF">GTP45_16225</name>
</gene>
<dbReference type="AlphaFoldDB" id="A0A7X4KCH5"/>
<dbReference type="Proteomes" id="UP000450012">
    <property type="component" value="Unassembled WGS sequence"/>
</dbReference>
<evidence type="ECO:0000313" key="5">
    <source>
        <dbReference type="Proteomes" id="UP000450012"/>
    </source>
</evidence>
<dbReference type="InterPro" id="IPR001638">
    <property type="entry name" value="Solute-binding_3/MltF_N"/>
</dbReference>
<sequence>MRCFGRGGTTVMLVMVLVAASPWAGAEPLCPNHPLRVALYETGFLYFDGQGVDKRMVDELTRRTGCEFEISAPPRARAYALLESGQIDIVFSALPTPGRAHYAYYVPYMQQRFATIVHRDVPIEKTSLDAFTADTKLRFGVVRGVTYGGVRDAWYADMLAARRLELGATLPTVFRMLKFKRFDAMFATPLQYEKELADANMRDQVRIVDWFPNEPPPSRNLALAKKNFTPEQFKAWTAVVQSMHADGAIKRILEEYLSVDEASKAVLKSPPRTLPSR</sequence>
<proteinExistence type="predicted"/>
<dbReference type="EMBL" id="WWCK01000005">
    <property type="protein sequence ID" value="MYM68364.1"/>
    <property type="molecule type" value="Genomic_DNA"/>
</dbReference>
<dbReference type="Pfam" id="PF00497">
    <property type="entry name" value="SBP_bac_3"/>
    <property type="match status" value="1"/>
</dbReference>
<feature type="domain" description="Solute-binding protein family 3/N-terminal" evidence="3">
    <location>
        <begin position="50"/>
        <end position="257"/>
    </location>
</feature>